<accession>A0A9P6FZD3</accession>
<comment type="caution">
    <text evidence="2">The sequence shown here is derived from an EMBL/GenBank/DDBJ whole genome shotgun (WGS) entry which is preliminary data.</text>
</comment>
<dbReference type="InterPro" id="IPR011990">
    <property type="entry name" value="TPR-like_helical_dom_sf"/>
</dbReference>
<dbReference type="AlphaFoldDB" id="A0A9P6FZD3"/>
<evidence type="ECO:0000256" key="1">
    <source>
        <dbReference type="SAM" id="MobiDB-lite"/>
    </source>
</evidence>
<keyword evidence="3" id="KW-1185">Reference proteome</keyword>
<dbReference type="PANTHER" id="PTHR31975:SF1">
    <property type="entry name" value="BUD SITE SELECTION PROTEIN 7-RELATED"/>
    <property type="match status" value="1"/>
</dbReference>
<dbReference type="GO" id="GO:0034044">
    <property type="term" value="C:exomer complex"/>
    <property type="evidence" value="ECO:0007669"/>
    <property type="project" value="TreeGrafter"/>
</dbReference>
<dbReference type="PANTHER" id="PTHR31975">
    <property type="entry name" value="BUD SITE SELECTION PROTEIN 7-RELATED"/>
    <property type="match status" value="1"/>
</dbReference>
<dbReference type="Gene3D" id="1.25.40.10">
    <property type="entry name" value="Tetratricopeptide repeat domain"/>
    <property type="match status" value="2"/>
</dbReference>
<feature type="region of interest" description="Disordered" evidence="1">
    <location>
        <begin position="470"/>
        <end position="552"/>
    </location>
</feature>
<dbReference type="OrthoDB" id="434695at2759"/>
<protein>
    <recommendedName>
        <fullName evidence="4">Chaps-domain-containing protein</fullName>
    </recommendedName>
</protein>
<evidence type="ECO:0000313" key="2">
    <source>
        <dbReference type="EMBL" id="KAF9584628.1"/>
    </source>
</evidence>
<proteinExistence type="predicted"/>
<feature type="region of interest" description="Disordered" evidence="1">
    <location>
        <begin position="577"/>
        <end position="646"/>
    </location>
</feature>
<reference evidence="2" key="1">
    <citation type="journal article" date="2020" name="Fungal Divers.">
        <title>Resolving the Mortierellaceae phylogeny through synthesis of multi-gene phylogenetics and phylogenomics.</title>
        <authorList>
            <person name="Vandepol N."/>
            <person name="Liber J."/>
            <person name="Desiro A."/>
            <person name="Na H."/>
            <person name="Kennedy M."/>
            <person name="Barry K."/>
            <person name="Grigoriev I.V."/>
            <person name="Miller A.N."/>
            <person name="O'Donnell K."/>
            <person name="Stajich J.E."/>
            <person name="Bonito G."/>
        </authorList>
    </citation>
    <scope>NUCLEOTIDE SEQUENCE</scope>
    <source>
        <strain evidence="2">KOD1015</strain>
    </source>
</reference>
<dbReference type="GO" id="GO:0006893">
    <property type="term" value="P:Golgi to plasma membrane transport"/>
    <property type="evidence" value="ECO:0007669"/>
    <property type="project" value="UniProtKB-ARBA"/>
</dbReference>
<evidence type="ECO:0000313" key="3">
    <source>
        <dbReference type="Proteomes" id="UP000780801"/>
    </source>
</evidence>
<dbReference type="Pfam" id="PF09295">
    <property type="entry name" value="ChAPs"/>
    <property type="match status" value="2"/>
</dbReference>
<gene>
    <name evidence="2" type="ORF">BGW38_005788</name>
</gene>
<dbReference type="SUPFAM" id="SSF48452">
    <property type="entry name" value="TPR-like"/>
    <property type="match status" value="1"/>
</dbReference>
<dbReference type="Proteomes" id="UP000780801">
    <property type="component" value="Unassembled WGS sequence"/>
</dbReference>
<sequence>MTDNLRDIPEFIEKELGESLHARTEALGTFPYHDGTFRELGAPDLCHIIKVNSKPGVKETSSYHYVSGVDASSSATLAAYLNSLTYALRCTFNSNRSFLQEHPTNNLSLYFRYELPIAGFECFKDESHAWFSKGASWRIRSGVYCCYNVFSRVDVRVEVKIPGGVESYAVNMRGERQDATAAIWHETYLSALMRAILYSDDANYRIPGFRKMDPVPDATAEKRFFEVAEHLFFRGWSLGSNPEIQIPTIVNNHLTAAIMKYCQESFRYDLATKFFERLLKHEPDVASLLAQAYIGTDEELKAINVLYDALKEVPQSYALLHVQSDFLRGKGKLEMALRLSKQAVNCAPSEFITWSKLTEVYIDLGDYESALLTLNSCPMFTFNERDLQRMPKPAKVHLPIRSDIDLSLIDDETGREHEADPALLRLPAPSLRGTFASAYSLLTRLVAKIGWDELLRSRSTVFVMEEEYRQQKEAEESVRKGSHSHRGRGPSEEEYRQGQDTYDNEAASGDVPTRDQLLSPNGTPIPIIKISTESEREREQEEAEEEARVKAEAEAAAATVAETAAIAASTTIATDGVEDTGDQSLEDIKLDDMSINSDKDKDEDASAKASDEAQEEDSNGAEESSTGAKETADESTPKPDQSLDDVPLYSVKGKSIERPSVAAATEDDDDKENSDEVELSFSFSNKRLCDRWLDNLFMVLYEDLRQYTIWRAEVQHYSTVGAAYRKSGTDWEIYGDLALRLHHREEAKEAYQRCADQKFSAKALVKLLEIYADEGDLHKAMEVSIKLCVYHERWYNEAVFPTAVAYNLNKLIQVEGWAKVHNMLIALNTSPAVYKLVSRYLQRAKTFEVPGHGR</sequence>
<organism evidence="2 3">
    <name type="scientific">Lunasporangiospora selenospora</name>
    <dbReference type="NCBI Taxonomy" id="979761"/>
    <lineage>
        <taxon>Eukaryota</taxon>
        <taxon>Fungi</taxon>
        <taxon>Fungi incertae sedis</taxon>
        <taxon>Mucoromycota</taxon>
        <taxon>Mortierellomycotina</taxon>
        <taxon>Mortierellomycetes</taxon>
        <taxon>Mortierellales</taxon>
        <taxon>Mortierellaceae</taxon>
        <taxon>Lunasporangiospora</taxon>
    </lineage>
</organism>
<name>A0A9P6FZD3_9FUNG</name>
<dbReference type="InterPro" id="IPR015374">
    <property type="entry name" value="ChAPs"/>
</dbReference>
<feature type="compositionally biased region" description="Basic and acidic residues" evidence="1">
    <location>
        <begin position="470"/>
        <end position="479"/>
    </location>
</feature>
<dbReference type="EMBL" id="JAABOA010000368">
    <property type="protein sequence ID" value="KAF9584628.1"/>
    <property type="molecule type" value="Genomic_DNA"/>
</dbReference>
<feature type="compositionally biased region" description="Basic and acidic residues" evidence="1">
    <location>
        <begin position="586"/>
        <end position="611"/>
    </location>
</feature>
<evidence type="ECO:0008006" key="4">
    <source>
        <dbReference type="Google" id="ProtNLM"/>
    </source>
</evidence>